<protein>
    <submittedName>
        <fullName evidence="4">YncE family protein</fullName>
    </submittedName>
</protein>
<dbReference type="Gene3D" id="2.130.10.10">
    <property type="entry name" value="YVTN repeat-like/Quinoprotein amine dehydrogenase"/>
    <property type="match status" value="2"/>
</dbReference>
<dbReference type="InterPro" id="IPR011045">
    <property type="entry name" value="N2O_reductase_N"/>
</dbReference>
<name>A0A4Q9H4U9_9BURK</name>
<evidence type="ECO:0000256" key="1">
    <source>
        <dbReference type="ARBA" id="ARBA00022729"/>
    </source>
</evidence>
<dbReference type="AlphaFoldDB" id="A0A4Q9H4U9"/>
<sequence>MNEWLLVLASLAVTLNASAQPQSPARPAVPSSAAAVAVKPAAPAPIFALNSLDANVSVIDPVTFKEIKRIPTGKEPHHLYLSPDEKSLLVANALSDSITFLDPRTAAVQKVITGIADPYHLRFSPDMKWFVTAANRLDHVDVYKAVNKPGSGWEFSLAKRIPTGKTPSHIYIDSRSTVAYVTMQDSNELIAIDLATQAPRWKVPVGKLPADVYLTRDDKFLMVALTGDKFVEVYDVSGAKPVLTKRIQTGEGAHAFRAWGDKRHVLLSNRVANTISKIDTQTMAVVASYPAPGGPDCMDLLADGKTILVTSRWARKVTFIDTALGKVVRQVPVGRSPHGVWTLDHAPR</sequence>
<dbReference type="Proteomes" id="UP000292120">
    <property type="component" value="Unassembled WGS sequence"/>
</dbReference>
<evidence type="ECO:0000259" key="3">
    <source>
        <dbReference type="Pfam" id="PF21783"/>
    </source>
</evidence>
<evidence type="ECO:0000313" key="4">
    <source>
        <dbReference type="EMBL" id="TBO32614.1"/>
    </source>
</evidence>
<dbReference type="PANTHER" id="PTHR47197:SF3">
    <property type="entry name" value="DIHYDRO-HEME D1 DEHYDROGENASE"/>
    <property type="match status" value="1"/>
</dbReference>
<reference evidence="4 5" key="1">
    <citation type="submission" date="2019-02" db="EMBL/GenBank/DDBJ databases">
        <title>Aquabacterium sp. strain KMB7.</title>
        <authorList>
            <person name="Chen W.-M."/>
        </authorList>
    </citation>
    <scope>NUCLEOTIDE SEQUENCE [LARGE SCALE GENOMIC DNA]</scope>
    <source>
        <strain evidence="4 5">KMB7</strain>
    </source>
</reference>
<dbReference type="RefSeq" id="WP_130967344.1">
    <property type="nucleotide sequence ID" value="NZ_SIXI01000002.1"/>
</dbReference>
<dbReference type="InterPro" id="IPR015943">
    <property type="entry name" value="WD40/YVTN_repeat-like_dom_sf"/>
</dbReference>
<accession>A0A4Q9H4U9</accession>
<organism evidence="4 5">
    <name type="scientific">Aquabacterium lacunae</name>
    <dbReference type="NCBI Taxonomy" id="2528630"/>
    <lineage>
        <taxon>Bacteria</taxon>
        <taxon>Pseudomonadati</taxon>
        <taxon>Pseudomonadota</taxon>
        <taxon>Betaproteobacteria</taxon>
        <taxon>Burkholderiales</taxon>
        <taxon>Aquabacterium</taxon>
    </lineage>
</organism>
<dbReference type="InterPro" id="IPR051200">
    <property type="entry name" value="Host-pathogen_enzymatic-act"/>
</dbReference>
<dbReference type="EMBL" id="SIXI01000002">
    <property type="protein sequence ID" value="TBO32614.1"/>
    <property type="molecule type" value="Genomic_DNA"/>
</dbReference>
<dbReference type="OrthoDB" id="8674919at2"/>
<gene>
    <name evidence="4" type="ORF">EYS42_05385</name>
</gene>
<evidence type="ECO:0000256" key="2">
    <source>
        <dbReference type="SAM" id="SignalP"/>
    </source>
</evidence>
<dbReference type="InterPro" id="IPR048433">
    <property type="entry name" value="YNCE-like_beta-prop"/>
</dbReference>
<keyword evidence="1 2" id="KW-0732">Signal</keyword>
<dbReference type="PANTHER" id="PTHR47197">
    <property type="entry name" value="PROTEIN NIRF"/>
    <property type="match status" value="1"/>
</dbReference>
<feature type="chain" id="PRO_5020803062" evidence="2">
    <location>
        <begin position="20"/>
        <end position="348"/>
    </location>
</feature>
<evidence type="ECO:0000313" key="5">
    <source>
        <dbReference type="Proteomes" id="UP000292120"/>
    </source>
</evidence>
<feature type="domain" description="YNCE-like beta-propeller" evidence="3">
    <location>
        <begin position="27"/>
        <end position="348"/>
    </location>
</feature>
<keyword evidence="5" id="KW-1185">Reference proteome</keyword>
<comment type="caution">
    <text evidence="4">The sequence shown here is derived from an EMBL/GenBank/DDBJ whole genome shotgun (WGS) entry which is preliminary data.</text>
</comment>
<feature type="signal peptide" evidence="2">
    <location>
        <begin position="1"/>
        <end position="19"/>
    </location>
</feature>
<dbReference type="SUPFAM" id="SSF50974">
    <property type="entry name" value="Nitrous oxide reductase, N-terminal domain"/>
    <property type="match status" value="1"/>
</dbReference>
<dbReference type="Pfam" id="PF21783">
    <property type="entry name" value="YNCE"/>
    <property type="match status" value="1"/>
</dbReference>
<proteinExistence type="predicted"/>